<dbReference type="Pfam" id="PF24552">
    <property type="entry name" value="Defensin"/>
    <property type="match status" value="1"/>
</dbReference>
<dbReference type="InterPro" id="IPR056373">
    <property type="entry name" value="Defensin-like_dom"/>
</dbReference>
<dbReference type="Proteomes" id="UP000694864">
    <property type="component" value="Chromosome 1"/>
</dbReference>
<reference evidence="9" key="2">
    <citation type="submission" date="2025-08" db="UniProtKB">
        <authorList>
            <consortium name="RefSeq"/>
        </authorList>
    </citation>
    <scope>IDENTIFICATION</scope>
    <source>
        <tissue evidence="9">Leaf</tissue>
    </source>
</reference>
<feature type="domain" description="Defensin-like" evidence="7">
    <location>
        <begin position="34"/>
        <end position="78"/>
    </location>
</feature>
<keyword evidence="3" id="KW-0295">Fungicide</keyword>
<keyword evidence="5" id="KW-1015">Disulfide bond</keyword>
<comment type="similarity">
    <text evidence="1">Belongs to the DEFL family.</text>
</comment>
<keyword evidence="6" id="KW-0732">Signal</keyword>
<proteinExistence type="inferred from homology"/>
<evidence type="ECO:0000256" key="4">
    <source>
        <dbReference type="ARBA" id="ARBA00022821"/>
    </source>
</evidence>
<keyword evidence="8" id="KW-1185">Reference proteome</keyword>
<evidence type="ECO:0000256" key="1">
    <source>
        <dbReference type="ARBA" id="ARBA00006722"/>
    </source>
</evidence>
<evidence type="ECO:0000256" key="5">
    <source>
        <dbReference type="ARBA" id="ARBA00023157"/>
    </source>
</evidence>
<dbReference type="GeneID" id="104781756"/>
<sequence length="78" mass="8474">MGSTKTLVICFFAMIFAVSLSSHNVLASENFSFDNCHGPCSEYYGREECNNNCKNAGFRSGDCGSPCIPCPVKCCCQK</sequence>
<reference evidence="8" key="1">
    <citation type="journal article" date="2014" name="Nat. Commun.">
        <title>The emerging biofuel crop Camelina sativa retains a highly undifferentiated hexaploid genome structure.</title>
        <authorList>
            <person name="Kagale S."/>
            <person name="Koh C."/>
            <person name="Nixon J."/>
            <person name="Bollina V."/>
            <person name="Clarke W.E."/>
            <person name="Tuteja R."/>
            <person name="Spillane C."/>
            <person name="Robinson S.J."/>
            <person name="Links M.G."/>
            <person name="Clarke C."/>
            <person name="Higgins E.E."/>
            <person name="Huebert T."/>
            <person name="Sharpe A.G."/>
            <person name="Parkin I.A."/>
        </authorList>
    </citation>
    <scope>NUCLEOTIDE SEQUENCE [LARGE SCALE GENOMIC DNA]</scope>
    <source>
        <strain evidence="8">cv. DH55</strain>
    </source>
</reference>
<evidence type="ECO:0000256" key="6">
    <source>
        <dbReference type="SAM" id="SignalP"/>
    </source>
</evidence>
<feature type="signal peptide" evidence="6">
    <location>
        <begin position="1"/>
        <end position="21"/>
    </location>
</feature>
<dbReference type="RefSeq" id="XP_010504801.1">
    <property type="nucleotide sequence ID" value="XM_010506499.2"/>
</dbReference>
<accession>A0ABM0YRF2</accession>
<evidence type="ECO:0000256" key="2">
    <source>
        <dbReference type="ARBA" id="ARBA00022529"/>
    </source>
</evidence>
<feature type="chain" id="PRO_5047083766" evidence="6">
    <location>
        <begin position="22"/>
        <end position="78"/>
    </location>
</feature>
<gene>
    <name evidence="9" type="primary">LOC104781756</name>
</gene>
<organism evidence="8 9">
    <name type="scientific">Camelina sativa</name>
    <name type="common">False flax</name>
    <name type="synonym">Myagrum sativum</name>
    <dbReference type="NCBI Taxonomy" id="90675"/>
    <lineage>
        <taxon>Eukaryota</taxon>
        <taxon>Viridiplantae</taxon>
        <taxon>Streptophyta</taxon>
        <taxon>Embryophyta</taxon>
        <taxon>Tracheophyta</taxon>
        <taxon>Spermatophyta</taxon>
        <taxon>Magnoliopsida</taxon>
        <taxon>eudicotyledons</taxon>
        <taxon>Gunneridae</taxon>
        <taxon>Pentapetalae</taxon>
        <taxon>rosids</taxon>
        <taxon>malvids</taxon>
        <taxon>Brassicales</taxon>
        <taxon>Brassicaceae</taxon>
        <taxon>Camelineae</taxon>
        <taxon>Camelina</taxon>
    </lineage>
</organism>
<evidence type="ECO:0000313" key="8">
    <source>
        <dbReference type="Proteomes" id="UP000694864"/>
    </source>
</evidence>
<evidence type="ECO:0000259" key="7">
    <source>
        <dbReference type="Pfam" id="PF24552"/>
    </source>
</evidence>
<name>A0ABM0YRF2_CAMSA</name>
<keyword evidence="2" id="KW-0929">Antimicrobial</keyword>
<keyword evidence="4" id="KW-0611">Plant defense</keyword>
<evidence type="ECO:0000313" key="9">
    <source>
        <dbReference type="RefSeq" id="XP_010504801.1"/>
    </source>
</evidence>
<evidence type="ECO:0000256" key="3">
    <source>
        <dbReference type="ARBA" id="ARBA00022577"/>
    </source>
</evidence>
<protein>
    <submittedName>
        <fullName evidence="9">Defensin-like protein 47</fullName>
    </submittedName>
</protein>